<gene>
    <name evidence="2" type="ORF">R1flu_012391</name>
</gene>
<protein>
    <submittedName>
        <fullName evidence="2">Uncharacterized protein</fullName>
    </submittedName>
</protein>
<comment type="caution">
    <text evidence="2">The sequence shown here is derived from an EMBL/GenBank/DDBJ whole genome shotgun (WGS) entry which is preliminary data.</text>
</comment>
<reference evidence="2 3" key="1">
    <citation type="submission" date="2024-09" db="EMBL/GenBank/DDBJ databases">
        <title>Chromosome-scale assembly of Riccia fluitans.</title>
        <authorList>
            <person name="Paukszto L."/>
            <person name="Sawicki J."/>
            <person name="Karawczyk K."/>
            <person name="Piernik-Szablinska J."/>
            <person name="Szczecinska M."/>
            <person name="Mazdziarz M."/>
        </authorList>
    </citation>
    <scope>NUCLEOTIDE SEQUENCE [LARGE SCALE GENOMIC DNA]</scope>
    <source>
        <strain evidence="2">Rf_01</strain>
        <tissue evidence="2">Aerial parts of the thallus</tissue>
    </source>
</reference>
<feature type="compositionally biased region" description="Polar residues" evidence="1">
    <location>
        <begin position="269"/>
        <end position="285"/>
    </location>
</feature>
<proteinExistence type="predicted"/>
<keyword evidence="3" id="KW-1185">Reference proteome</keyword>
<feature type="compositionally biased region" description="Polar residues" evidence="1">
    <location>
        <begin position="113"/>
        <end position="127"/>
    </location>
</feature>
<feature type="compositionally biased region" description="Polar residues" evidence="1">
    <location>
        <begin position="137"/>
        <end position="149"/>
    </location>
</feature>
<evidence type="ECO:0000256" key="1">
    <source>
        <dbReference type="SAM" id="MobiDB-lite"/>
    </source>
</evidence>
<feature type="compositionally biased region" description="Low complexity" evidence="1">
    <location>
        <begin position="532"/>
        <end position="545"/>
    </location>
</feature>
<organism evidence="2 3">
    <name type="scientific">Riccia fluitans</name>
    <dbReference type="NCBI Taxonomy" id="41844"/>
    <lineage>
        <taxon>Eukaryota</taxon>
        <taxon>Viridiplantae</taxon>
        <taxon>Streptophyta</taxon>
        <taxon>Embryophyta</taxon>
        <taxon>Marchantiophyta</taxon>
        <taxon>Marchantiopsida</taxon>
        <taxon>Marchantiidae</taxon>
        <taxon>Marchantiales</taxon>
        <taxon>Ricciaceae</taxon>
        <taxon>Riccia</taxon>
    </lineage>
</organism>
<name>A0ABD1ZAH4_9MARC</name>
<dbReference type="InterPro" id="IPR028322">
    <property type="entry name" value="PNRC-like_rgn"/>
</dbReference>
<dbReference type="GO" id="GO:0016071">
    <property type="term" value="P:mRNA metabolic process"/>
    <property type="evidence" value="ECO:0007669"/>
    <property type="project" value="UniProtKB-ARBA"/>
</dbReference>
<feature type="compositionally biased region" description="Basic and acidic residues" evidence="1">
    <location>
        <begin position="365"/>
        <end position="380"/>
    </location>
</feature>
<dbReference type="AlphaFoldDB" id="A0ABD1ZAH4"/>
<feature type="compositionally biased region" description="Basic and acidic residues" evidence="1">
    <location>
        <begin position="156"/>
        <end position="234"/>
    </location>
</feature>
<evidence type="ECO:0000313" key="2">
    <source>
        <dbReference type="EMBL" id="KAL2644804.1"/>
    </source>
</evidence>
<evidence type="ECO:0000313" key="3">
    <source>
        <dbReference type="Proteomes" id="UP001605036"/>
    </source>
</evidence>
<dbReference type="PANTHER" id="PTHR35306">
    <property type="entry name" value="BNAA03G57290D PROTEIN"/>
    <property type="match status" value="1"/>
</dbReference>
<dbReference type="EMBL" id="JBHFFA010000002">
    <property type="protein sequence ID" value="KAL2644804.1"/>
    <property type="molecule type" value="Genomic_DNA"/>
</dbReference>
<dbReference type="PANTHER" id="PTHR35306:SF1">
    <property type="entry name" value="VQ DOMAIN-CONTAINING PROTEIN"/>
    <property type="match status" value="1"/>
</dbReference>
<feature type="region of interest" description="Disordered" evidence="1">
    <location>
        <begin position="529"/>
        <end position="550"/>
    </location>
</feature>
<feature type="region of interest" description="Disordered" evidence="1">
    <location>
        <begin position="113"/>
        <end position="394"/>
    </location>
</feature>
<sequence>METVVLHPQDHLAQERYGYHSRMMSGMIYPLGGLPRTRRKLKTPPQVFSASIQSDNVRVSSNQSVHAVDTSSGVSDLAFGVFRGARFPSSRHSSSLSAPQYRLLTTPSFQGFTQGESARSEATSPVKSKQHAAGSPLSPSSVLNGSATSPAPVVRTRSDGELGVKKGGDVEKPADRRRSSFEKSSDNIKNGYERKANEKMADKVEKPIDRRKSFERKPVEKKAAAVYKSQDDKPVSGPKKGVITILQRPQTKESAVENLAKITGIPVESLQTSKPNRFPQQSSAESTRKDVDLVQSSVSADEAQEVVGSPRGSESGSSCTSKGRPGSPKGGKKKSVRADSSRASGFREKVGKGTSGHSSYPTRTYVEKEEKSKAEDRREASPVSAPSSRENIGATKTFLLSPGFLNLSPEDYSSAQSLSSTKSKKSSAGNIPSTEGVHKPNDELVVKHVVLKSDSFRDVHRRSESCDVICLSSSPPTAAAERWAGPAYTNSPPPSNLPFPTFPTQRAKSSLTGASLACLVDPLNPDMGPMKSSSAPSSPTRVSTAFFSERRTEPREDIKGLAPRVDPYSATKDLRRILNLDVECASVVEPEATAVPVDGFFGASPLQVKEQLSATQSLKRILQLG</sequence>
<dbReference type="Proteomes" id="UP001605036">
    <property type="component" value="Unassembled WGS sequence"/>
</dbReference>
<feature type="region of interest" description="Disordered" evidence="1">
    <location>
        <begin position="410"/>
        <end position="440"/>
    </location>
</feature>
<dbReference type="Pfam" id="PF15365">
    <property type="entry name" value="PNRC"/>
    <property type="match status" value="1"/>
</dbReference>
<feature type="compositionally biased region" description="Basic and acidic residues" evidence="1">
    <location>
        <begin position="336"/>
        <end position="351"/>
    </location>
</feature>
<accession>A0ABD1ZAH4</accession>